<dbReference type="PANTHER" id="PTHR46043">
    <property type="entry name" value="ARM REPEAT SUPERFAMILY PROTEIN"/>
    <property type="match status" value="1"/>
</dbReference>
<proteinExistence type="predicted"/>
<dbReference type="SUPFAM" id="SSF48371">
    <property type="entry name" value="ARM repeat"/>
    <property type="match status" value="1"/>
</dbReference>
<dbReference type="Proteomes" id="UP001567538">
    <property type="component" value="Unassembled WGS sequence"/>
</dbReference>
<protein>
    <submittedName>
        <fullName evidence="3">Vacuolar protein 8-like</fullName>
    </submittedName>
</protein>
<sequence length="563" mass="61595">MDEENSTTDHSSTLDQALLLISSLISLSHSIKVFSAKWQIIRSKCQDLFSNLTAILNWESSAHYNSSLPPLLDSILATLNSCHDLAKQCFNLSYSGKLLMHSDLDIVSAKIVAHTTTIFDIYAAGLLTRSDAILVSRPSAAASMEDVRFYVVDLLSRFKIGSTEMKKQAILAFNEVIQQDERYVTVALQLNDFIGFLVNFLDGGIQQEATKCVCLIAGVESSKSALIGAGVIAPLIRVVESGNEESKKLAATCLLLVTENSDNAWSVSSHGGISALLKICGGGGVELVALACAVLKNLVGVEEIKRFVVEEGGISLFVNLAKCKDEIIKIRSVDLLQTMACNDESVKEIIIEEGGVRALVKVFCPKSSLSTKTREMTLRGIVNICCSSQNSLHLLVNYGFMDHILYFLRHGEVSVQELSLKTAFWLSGTSEEGRKVMGEAGFMPVLVKFLDSKSMEVREMAVETISSLIVVPKNRKKFVQNDQNMGLVLRMLEVNNAVNKNLLLSILMSLTSSSATARKKIATSGYLKHIEKLAEAQFSDAKKIVRKMSSNRLGTILNGIWHS</sequence>
<dbReference type="InterPro" id="IPR054296">
    <property type="entry name" value="DUF7032"/>
</dbReference>
<name>A0ABD1HUK1_SALDI</name>
<evidence type="ECO:0000259" key="2">
    <source>
        <dbReference type="Pfam" id="PF23005"/>
    </source>
</evidence>
<evidence type="ECO:0000313" key="4">
    <source>
        <dbReference type="Proteomes" id="UP001567538"/>
    </source>
</evidence>
<accession>A0ABD1HUK1</accession>
<keyword evidence="4" id="KW-1185">Reference proteome</keyword>
<keyword evidence="1" id="KW-0677">Repeat</keyword>
<gene>
    <name evidence="3" type="ORF">AAHA92_10413</name>
</gene>
<evidence type="ECO:0000256" key="1">
    <source>
        <dbReference type="ARBA" id="ARBA00022737"/>
    </source>
</evidence>
<dbReference type="SMART" id="SM00185">
    <property type="entry name" value="ARM"/>
    <property type="match status" value="5"/>
</dbReference>
<dbReference type="Pfam" id="PF23005">
    <property type="entry name" value="DUF7032"/>
    <property type="match status" value="1"/>
</dbReference>
<dbReference type="InterPro" id="IPR011989">
    <property type="entry name" value="ARM-like"/>
</dbReference>
<dbReference type="InterPro" id="IPR016024">
    <property type="entry name" value="ARM-type_fold"/>
</dbReference>
<dbReference type="PANTHER" id="PTHR46043:SF5">
    <property type="entry name" value="ARM REPEAT SUPERFAMILY PROTEIN"/>
    <property type="match status" value="1"/>
</dbReference>
<organism evidence="3 4">
    <name type="scientific">Salvia divinorum</name>
    <name type="common">Maria pastora</name>
    <name type="synonym">Diviner's sage</name>
    <dbReference type="NCBI Taxonomy" id="28513"/>
    <lineage>
        <taxon>Eukaryota</taxon>
        <taxon>Viridiplantae</taxon>
        <taxon>Streptophyta</taxon>
        <taxon>Embryophyta</taxon>
        <taxon>Tracheophyta</taxon>
        <taxon>Spermatophyta</taxon>
        <taxon>Magnoliopsida</taxon>
        <taxon>eudicotyledons</taxon>
        <taxon>Gunneridae</taxon>
        <taxon>Pentapetalae</taxon>
        <taxon>asterids</taxon>
        <taxon>lamiids</taxon>
        <taxon>Lamiales</taxon>
        <taxon>Lamiaceae</taxon>
        <taxon>Nepetoideae</taxon>
        <taxon>Mentheae</taxon>
        <taxon>Salviinae</taxon>
        <taxon>Salvia</taxon>
        <taxon>Salvia subgen. Calosphace</taxon>
    </lineage>
</organism>
<evidence type="ECO:0000313" key="3">
    <source>
        <dbReference type="EMBL" id="KAL1560161.1"/>
    </source>
</evidence>
<feature type="domain" description="DUF7032" evidence="2">
    <location>
        <begin position="16"/>
        <end position="125"/>
    </location>
</feature>
<dbReference type="InterPro" id="IPR000225">
    <property type="entry name" value="Armadillo"/>
</dbReference>
<dbReference type="Pfam" id="PF00514">
    <property type="entry name" value="Arm"/>
    <property type="match status" value="1"/>
</dbReference>
<dbReference type="EMBL" id="JBEAFC010000004">
    <property type="protein sequence ID" value="KAL1560161.1"/>
    <property type="molecule type" value="Genomic_DNA"/>
</dbReference>
<reference evidence="3 4" key="1">
    <citation type="submission" date="2024-06" db="EMBL/GenBank/DDBJ databases">
        <title>A chromosome level genome sequence of Diviner's sage (Salvia divinorum).</title>
        <authorList>
            <person name="Ford S.A."/>
            <person name="Ro D.-K."/>
            <person name="Ness R.W."/>
            <person name="Phillips M.A."/>
        </authorList>
    </citation>
    <scope>NUCLEOTIDE SEQUENCE [LARGE SCALE GENOMIC DNA]</scope>
    <source>
        <strain evidence="3">SAF-2024a</strain>
        <tissue evidence="3">Leaf</tissue>
    </source>
</reference>
<comment type="caution">
    <text evidence="3">The sequence shown here is derived from an EMBL/GenBank/DDBJ whole genome shotgun (WGS) entry which is preliminary data.</text>
</comment>
<dbReference type="Gene3D" id="1.25.10.10">
    <property type="entry name" value="Leucine-rich Repeat Variant"/>
    <property type="match status" value="1"/>
</dbReference>
<dbReference type="AlphaFoldDB" id="A0ABD1HUK1"/>